<dbReference type="EMBL" id="SSOP01000268">
    <property type="protein sequence ID" value="KAB5589450.1"/>
    <property type="molecule type" value="Genomic_DNA"/>
</dbReference>
<feature type="compositionally biased region" description="Gly residues" evidence="1">
    <location>
        <begin position="399"/>
        <end position="414"/>
    </location>
</feature>
<evidence type="ECO:0008006" key="5">
    <source>
        <dbReference type="Google" id="ProtNLM"/>
    </source>
</evidence>
<feature type="transmembrane region" description="Helical" evidence="2">
    <location>
        <begin position="289"/>
        <end position="312"/>
    </location>
</feature>
<dbReference type="Proteomes" id="UP000383932">
    <property type="component" value="Unassembled WGS sequence"/>
</dbReference>
<evidence type="ECO:0000313" key="4">
    <source>
        <dbReference type="Proteomes" id="UP000383932"/>
    </source>
</evidence>
<feature type="compositionally biased region" description="Low complexity" evidence="1">
    <location>
        <begin position="261"/>
        <end position="280"/>
    </location>
</feature>
<feature type="compositionally biased region" description="Low complexity" evidence="1">
    <location>
        <begin position="344"/>
        <end position="359"/>
    </location>
</feature>
<accession>A0A5N5QCF1</accession>
<dbReference type="OrthoDB" id="2576082at2759"/>
<feature type="region of interest" description="Disordered" evidence="1">
    <location>
        <begin position="261"/>
        <end position="283"/>
    </location>
</feature>
<feature type="region of interest" description="Disordered" evidence="1">
    <location>
        <begin position="344"/>
        <end position="455"/>
    </location>
</feature>
<evidence type="ECO:0000256" key="1">
    <source>
        <dbReference type="SAM" id="MobiDB-lite"/>
    </source>
</evidence>
<keyword evidence="2" id="KW-1133">Transmembrane helix</keyword>
<dbReference type="Gene3D" id="2.60.120.260">
    <property type="entry name" value="Galactose-binding domain-like"/>
    <property type="match status" value="2"/>
</dbReference>
<evidence type="ECO:0000256" key="2">
    <source>
        <dbReference type="SAM" id="Phobius"/>
    </source>
</evidence>
<dbReference type="AlphaFoldDB" id="A0A5N5QCF1"/>
<protein>
    <recommendedName>
        <fullName evidence="5">Transmembrane protein</fullName>
    </recommendedName>
</protein>
<keyword evidence="2" id="KW-0812">Transmembrane</keyword>
<proteinExistence type="predicted"/>
<keyword evidence="2" id="KW-0472">Membrane</keyword>
<comment type="caution">
    <text evidence="3">The sequence shown here is derived from an EMBL/GenBank/DDBJ whole genome shotgun (WGS) entry which is preliminary data.</text>
</comment>
<sequence>MPLHNVTIDDSSALIEYHAPIGDWTDSPTTDDGLSNYYDHTYHSSNQYGASAFFRFQGTAVYLYAAKRSRHGQYNIFIDNKFVVKSNGYSETNRFLQDMFHATNLSPGWHNLTCVNADRSNKTYTEVDSILWTTNMAGYLTEISGKPIPYNSDSMKYSSSNAWSEYNGDSNPTTVTSTLGASVNITFNGNGIELYGKTGPSFGPFSAQVDGYDLNILNASSAQAHSTLIFRQDTLPPGNHTLVVINRSLLSLAISSAVPVTWSSDPNNPNPTPTSTQSNPGRPHISSGIIAGGVVAGVIVLAGFVLLLLWMLRRRRRARRERDIAVRSIAEPTYFDVTPFAMPLSSPTQSSQPYSPISTRGSKPRGEGSSPGATLSAQYHSVPGSPGMSSRGSFENPSGSGGFGASGSGSGGSNSGWPAPPAAAWGAIRPTGPRRPSGQALRIEASDNADMLRDR</sequence>
<evidence type="ECO:0000313" key="3">
    <source>
        <dbReference type="EMBL" id="KAB5589450.1"/>
    </source>
</evidence>
<organism evidence="3 4">
    <name type="scientific">Ceratobasidium theobromae</name>
    <dbReference type="NCBI Taxonomy" id="1582974"/>
    <lineage>
        <taxon>Eukaryota</taxon>
        <taxon>Fungi</taxon>
        <taxon>Dikarya</taxon>
        <taxon>Basidiomycota</taxon>
        <taxon>Agaricomycotina</taxon>
        <taxon>Agaricomycetes</taxon>
        <taxon>Cantharellales</taxon>
        <taxon>Ceratobasidiaceae</taxon>
        <taxon>Ceratobasidium</taxon>
    </lineage>
</organism>
<reference evidence="3 4" key="1">
    <citation type="journal article" date="2019" name="Fungal Biol. Biotechnol.">
        <title>Draft genome sequence of fastidious pathogen Ceratobasidium theobromae, which causes vascular-streak dieback in Theobroma cacao.</title>
        <authorList>
            <person name="Ali S.S."/>
            <person name="Asman A."/>
            <person name="Shao J."/>
            <person name="Firmansyah A.P."/>
            <person name="Susilo A.W."/>
            <person name="Rosmana A."/>
            <person name="McMahon P."/>
            <person name="Junaid M."/>
            <person name="Guest D."/>
            <person name="Kheng T.Y."/>
            <person name="Meinhardt L.W."/>
            <person name="Bailey B.A."/>
        </authorList>
    </citation>
    <scope>NUCLEOTIDE SEQUENCE [LARGE SCALE GENOMIC DNA]</scope>
    <source>
        <strain evidence="3 4">CT2</strain>
    </source>
</reference>
<keyword evidence="4" id="KW-1185">Reference proteome</keyword>
<gene>
    <name evidence="3" type="ORF">CTheo_7104</name>
</gene>
<name>A0A5N5QCF1_9AGAM</name>